<gene>
    <name evidence="2" type="ORF">GYA55_07275</name>
</gene>
<comment type="caution">
    <text evidence="2">The sequence shown here is derived from an EMBL/GenBank/DDBJ whole genome shotgun (WGS) entry which is preliminary data.</text>
</comment>
<reference evidence="2 3" key="1">
    <citation type="journal article" date="2020" name="Biotechnol. Biofuels">
        <title>New insights from the biogas microbiome by comprehensive genome-resolved metagenomics of nearly 1600 species originating from multiple anaerobic digesters.</title>
        <authorList>
            <person name="Campanaro S."/>
            <person name="Treu L."/>
            <person name="Rodriguez-R L.M."/>
            <person name="Kovalovszki A."/>
            <person name="Ziels R.M."/>
            <person name="Maus I."/>
            <person name="Zhu X."/>
            <person name="Kougias P.G."/>
            <person name="Basile A."/>
            <person name="Luo G."/>
            <person name="Schluter A."/>
            <person name="Konstantinidis K.T."/>
            <person name="Angelidaki I."/>
        </authorList>
    </citation>
    <scope>NUCLEOTIDE SEQUENCE [LARGE SCALE GENOMIC DNA]</scope>
    <source>
        <strain evidence="2">AS27yjCOA_65</strain>
    </source>
</reference>
<keyword evidence="1" id="KW-0472">Membrane</keyword>
<sequence>MEDIRDIHGLVPISSWFEILRYCMIVFFIVLFSILIFQYLKSRKFKKTMPQKSAEELAFEALREAKSLMSTEQSRDFAFRLSTILRCYIEARYSISATSETTEEFLERMSRGKESELNAYSNLLKNFLLHCDIAKFARAKLSFPELSDLYDSAWQFVEASKPKEVLKEEMT</sequence>
<feature type="transmembrane region" description="Helical" evidence="1">
    <location>
        <begin position="19"/>
        <end position="40"/>
    </location>
</feature>
<dbReference type="AlphaFoldDB" id="A0A7X9ILG4"/>
<organism evidence="2 3">
    <name type="scientific">SAR324 cluster bacterium</name>
    <dbReference type="NCBI Taxonomy" id="2024889"/>
    <lineage>
        <taxon>Bacteria</taxon>
        <taxon>Deltaproteobacteria</taxon>
        <taxon>SAR324 cluster</taxon>
    </lineage>
</organism>
<keyword evidence="1" id="KW-1133">Transmembrane helix</keyword>
<evidence type="ECO:0000313" key="2">
    <source>
        <dbReference type="EMBL" id="NMC62955.1"/>
    </source>
</evidence>
<name>A0A7X9ILG4_9DELT</name>
<evidence type="ECO:0000313" key="3">
    <source>
        <dbReference type="Proteomes" id="UP000524246"/>
    </source>
</evidence>
<dbReference type="Proteomes" id="UP000524246">
    <property type="component" value="Unassembled WGS sequence"/>
</dbReference>
<dbReference type="EMBL" id="JAAZON010000322">
    <property type="protein sequence ID" value="NMC62955.1"/>
    <property type="molecule type" value="Genomic_DNA"/>
</dbReference>
<protein>
    <submittedName>
        <fullName evidence="2">Protein BatD</fullName>
    </submittedName>
</protein>
<evidence type="ECO:0000256" key="1">
    <source>
        <dbReference type="SAM" id="Phobius"/>
    </source>
</evidence>
<keyword evidence="1" id="KW-0812">Transmembrane</keyword>
<proteinExistence type="predicted"/>
<accession>A0A7X9ILG4</accession>